<dbReference type="GO" id="GO:0006281">
    <property type="term" value="P:DNA repair"/>
    <property type="evidence" value="ECO:0007669"/>
    <property type="project" value="UniProtKB-KW"/>
</dbReference>
<protein>
    <recommendedName>
        <fullName evidence="7">Structure-specific endonuclease subunit SLX4</fullName>
    </recommendedName>
</protein>
<dbReference type="GO" id="GO:0006310">
    <property type="term" value="P:DNA recombination"/>
    <property type="evidence" value="ECO:0007669"/>
    <property type="project" value="UniProtKB-KW"/>
</dbReference>
<evidence type="ECO:0000256" key="1">
    <source>
        <dbReference type="ARBA" id="ARBA00004123"/>
    </source>
</evidence>
<proteinExistence type="inferred from homology"/>
<dbReference type="EnsemblMetazoa" id="AMAM023473-RA">
    <property type="protein sequence ID" value="AMAM023473-PA"/>
    <property type="gene ID" value="AMAM023473"/>
</dbReference>
<evidence type="ECO:0000313" key="9">
    <source>
        <dbReference type="Proteomes" id="UP000075901"/>
    </source>
</evidence>
<sequence>MKFHRDVSASTSRNHVPEISDELSNYLHNYEEPNFDDHAIAAEMIASQSSRIDKITAGGKVVSRVKSCTQFDSPSNNTALKRTVSETWLLSSSTPNEKDAPQPTKRDKFENKFDELKTATVDIAAPTEYVISTSNVSQKPPAYEDMSTLEIERELFKYGLKAFQRMSESESLQRHILRYEPINLDDIYRMLKDAGMRYETNP</sequence>
<reference evidence="8" key="2">
    <citation type="submission" date="2020-05" db="UniProtKB">
        <authorList>
            <consortium name="EnsemblMetazoa"/>
        </authorList>
    </citation>
    <scope>IDENTIFICATION</scope>
    <source>
        <strain evidence="8">maculatus3</strain>
    </source>
</reference>
<dbReference type="AlphaFoldDB" id="A0A182TBF9"/>
<keyword evidence="3" id="KW-0227">DNA damage</keyword>
<dbReference type="GO" id="GO:0033557">
    <property type="term" value="C:Slx1-Slx4 complex"/>
    <property type="evidence" value="ECO:0007669"/>
    <property type="project" value="InterPro"/>
</dbReference>
<evidence type="ECO:0000256" key="4">
    <source>
        <dbReference type="ARBA" id="ARBA00023172"/>
    </source>
</evidence>
<evidence type="ECO:0000256" key="2">
    <source>
        <dbReference type="ARBA" id="ARBA00006661"/>
    </source>
</evidence>
<accession>A0A182TBF9</accession>
<keyword evidence="5" id="KW-0234">DNA repair</keyword>
<keyword evidence="9" id="KW-1185">Reference proteome</keyword>
<comment type="similarity">
    <text evidence="2">Belongs to the SLX4 family.</text>
</comment>
<dbReference type="Proteomes" id="UP000075901">
    <property type="component" value="Unassembled WGS sequence"/>
</dbReference>
<reference evidence="9" key="1">
    <citation type="submission" date="2013-09" db="EMBL/GenBank/DDBJ databases">
        <title>The Genome Sequence of Anopheles maculatus species B.</title>
        <authorList>
            <consortium name="The Broad Institute Genomics Platform"/>
            <person name="Neafsey D.E."/>
            <person name="Besansky N."/>
            <person name="Howell P."/>
            <person name="Walton C."/>
            <person name="Young S.K."/>
            <person name="Zeng Q."/>
            <person name="Gargeya S."/>
            <person name="Fitzgerald M."/>
            <person name="Haas B."/>
            <person name="Abouelleil A."/>
            <person name="Allen A.W."/>
            <person name="Alvarado L."/>
            <person name="Arachchi H.M."/>
            <person name="Berlin A.M."/>
            <person name="Chapman S.B."/>
            <person name="Gainer-Dewar J."/>
            <person name="Goldberg J."/>
            <person name="Griggs A."/>
            <person name="Gujja S."/>
            <person name="Hansen M."/>
            <person name="Howarth C."/>
            <person name="Imamovic A."/>
            <person name="Ireland A."/>
            <person name="Larimer J."/>
            <person name="McCowan C."/>
            <person name="Murphy C."/>
            <person name="Pearson M."/>
            <person name="Poon T.W."/>
            <person name="Priest M."/>
            <person name="Roberts A."/>
            <person name="Saif S."/>
            <person name="Shea T."/>
            <person name="Sisk P."/>
            <person name="Sykes S."/>
            <person name="Wortman J."/>
            <person name="Nusbaum C."/>
            <person name="Birren B."/>
        </authorList>
    </citation>
    <scope>NUCLEOTIDE SEQUENCE [LARGE SCALE GENOMIC DNA]</scope>
    <source>
        <strain evidence="9">maculatus3</strain>
    </source>
</reference>
<keyword evidence="4" id="KW-0233">DNA recombination</keyword>
<keyword evidence="6" id="KW-0539">Nucleus</keyword>
<evidence type="ECO:0000313" key="8">
    <source>
        <dbReference type="EnsemblMetazoa" id="AMAM023473-PA"/>
    </source>
</evidence>
<dbReference type="GO" id="GO:0006260">
    <property type="term" value="P:DNA replication"/>
    <property type="evidence" value="ECO:0007669"/>
    <property type="project" value="InterPro"/>
</dbReference>
<comment type="subcellular location">
    <subcellularLocation>
        <location evidence="1">Nucleus</location>
    </subcellularLocation>
</comment>
<organism evidence="8 9">
    <name type="scientific">Anopheles maculatus</name>
    <dbReference type="NCBI Taxonomy" id="74869"/>
    <lineage>
        <taxon>Eukaryota</taxon>
        <taxon>Metazoa</taxon>
        <taxon>Ecdysozoa</taxon>
        <taxon>Arthropoda</taxon>
        <taxon>Hexapoda</taxon>
        <taxon>Insecta</taxon>
        <taxon>Pterygota</taxon>
        <taxon>Neoptera</taxon>
        <taxon>Endopterygota</taxon>
        <taxon>Diptera</taxon>
        <taxon>Nematocera</taxon>
        <taxon>Culicoidea</taxon>
        <taxon>Culicidae</taxon>
        <taxon>Anophelinae</taxon>
        <taxon>Anopheles</taxon>
        <taxon>Anopheles maculatus group</taxon>
    </lineage>
</organism>
<evidence type="ECO:0000256" key="6">
    <source>
        <dbReference type="ARBA" id="ARBA00023242"/>
    </source>
</evidence>
<evidence type="ECO:0000256" key="5">
    <source>
        <dbReference type="ARBA" id="ARBA00023204"/>
    </source>
</evidence>
<dbReference type="InterPro" id="IPR018574">
    <property type="entry name" value="Structure-sp_endonuc_su_Slx4"/>
</dbReference>
<evidence type="ECO:0000256" key="3">
    <source>
        <dbReference type="ARBA" id="ARBA00022763"/>
    </source>
</evidence>
<evidence type="ECO:0000256" key="7">
    <source>
        <dbReference type="ARBA" id="ARBA00029496"/>
    </source>
</evidence>
<dbReference type="Pfam" id="PF09494">
    <property type="entry name" value="Slx4"/>
    <property type="match status" value="1"/>
</dbReference>
<name>A0A182TBF9_9DIPT</name>
<dbReference type="VEuPathDB" id="VectorBase:AMAM023473"/>